<evidence type="ECO:0000256" key="2">
    <source>
        <dbReference type="ARBA" id="ARBA00022801"/>
    </source>
</evidence>
<accession>A0A5S6R0K1</accession>
<organism evidence="4 5">
    <name type="scientific">Trichuris muris</name>
    <name type="common">Mouse whipworm</name>
    <dbReference type="NCBI Taxonomy" id="70415"/>
    <lineage>
        <taxon>Eukaryota</taxon>
        <taxon>Metazoa</taxon>
        <taxon>Ecdysozoa</taxon>
        <taxon>Nematoda</taxon>
        <taxon>Enoplea</taxon>
        <taxon>Dorylaimia</taxon>
        <taxon>Trichinellida</taxon>
        <taxon>Trichuridae</taxon>
        <taxon>Trichuris</taxon>
    </lineage>
</organism>
<dbReference type="STRING" id="70415.A0A5S6R0K1"/>
<dbReference type="AlphaFoldDB" id="A0A5S6R0K1"/>
<evidence type="ECO:0000313" key="4">
    <source>
        <dbReference type="Proteomes" id="UP000046395"/>
    </source>
</evidence>
<dbReference type="GO" id="GO:0004531">
    <property type="term" value="F:deoxyribonuclease II activity"/>
    <property type="evidence" value="ECO:0007669"/>
    <property type="project" value="InterPro"/>
</dbReference>
<protein>
    <submittedName>
        <fullName evidence="5">Deoxyribonuclease II</fullName>
    </submittedName>
</protein>
<evidence type="ECO:0000313" key="5">
    <source>
        <dbReference type="WBParaSite" id="TMUE_3000012692.1"/>
    </source>
</evidence>
<sequence>MLLSQATLWSMVGLLVVVQRTFAKEYNCIDHGANDDVDWFVIYKMKPTIGVDEAQATIFADGLGYFYLNPKTLVGWTKSTIGIGTADQTLERTLKPYYDAPADQDTLRIWYSSQSISLPNCPKSPSQGVIMSKADAAMWLTHSVPSFPPTDKFKWPDGKATENSQLLFCLSLDLNTLKSVVEALRYEMPIVYWQHLPAAFQVSPYLEIVTGEPVTAQSKVLDFTTKGFKPNEQLSMRYIVKTGKNIKLFDNLMATGQRIPLKTWTKHNLKSACSVYYKVINIKDGVRIVQGSSIISIDRQSDDARWAVSDNPVTPLWCFTASDRTSDEAKAPGSALCTTNLQLYNIFGGMAAMANSEKC</sequence>
<evidence type="ECO:0000256" key="1">
    <source>
        <dbReference type="ARBA" id="ARBA00007527"/>
    </source>
</evidence>
<dbReference type="GO" id="GO:0006309">
    <property type="term" value="P:apoptotic DNA fragmentation"/>
    <property type="evidence" value="ECO:0007669"/>
    <property type="project" value="TreeGrafter"/>
</dbReference>
<reference evidence="5" key="1">
    <citation type="submission" date="2019-12" db="UniProtKB">
        <authorList>
            <consortium name="WormBaseParasite"/>
        </authorList>
    </citation>
    <scope>IDENTIFICATION</scope>
</reference>
<keyword evidence="3" id="KW-0732">Signal</keyword>
<keyword evidence="4" id="KW-1185">Reference proteome</keyword>
<dbReference type="Pfam" id="PF03265">
    <property type="entry name" value="DNase_II"/>
    <property type="match status" value="1"/>
</dbReference>
<proteinExistence type="inferred from homology"/>
<feature type="signal peptide" evidence="3">
    <location>
        <begin position="1"/>
        <end position="23"/>
    </location>
</feature>
<dbReference type="PANTHER" id="PTHR10858:SF23">
    <property type="entry name" value="DEOXYRIBONUCLEASE II"/>
    <property type="match status" value="1"/>
</dbReference>
<evidence type="ECO:0000256" key="3">
    <source>
        <dbReference type="SAM" id="SignalP"/>
    </source>
</evidence>
<dbReference type="PANTHER" id="PTHR10858">
    <property type="entry name" value="DEOXYRIBONUCLEASE II"/>
    <property type="match status" value="1"/>
</dbReference>
<feature type="chain" id="PRO_5024295982" evidence="3">
    <location>
        <begin position="24"/>
        <end position="359"/>
    </location>
</feature>
<dbReference type="WBParaSite" id="TMUE_3000012692.1">
    <property type="protein sequence ID" value="TMUE_3000012692.1"/>
    <property type="gene ID" value="WBGene00301660"/>
</dbReference>
<comment type="similarity">
    <text evidence="1">Belongs to the DNase II family.</text>
</comment>
<keyword evidence="2" id="KW-0378">Hydrolase</keyword>
<name>A0A5S6R0K1_TRIMR</name>
<dbReference type="InterPro" id="IPR004947">
    <property type="entry name" value="DNase_II"/>
</dbReference>
<dbReference type="Proteomes" id="UP000046395">
    <property type="component" value="Unassembled WGS sequence"/>
</dbReference>